<dbReference type="InterPro" id="IPR002716">
    <property type="entry name" value="PIN_dom"/>
</dbReference>
<keyword evidence="2" id="KW-0479">Metal-binding</keyword>
<dbReference type="RefSeq" id="WP_270689397.1">
    <property type="nucleotide sequence ID" value="NZ_JAQFWQ010000105.1"/>
</dbReference>
<sequence>MTTTVASVVLDSQGLSAWVENDRRVESMLKKFSSARSRLVISANTIIEVSHARSNLTRLNWVLSQIRIEPVTEKSAKAAAALLKEAGVHGHKHAIDATVAEVALRQPRPVALLTSDADDLMRLCGDRVGIIPV</sequence>
<dbReference type="EMBL" id="JAQFWQ010000105">
    <property type="protein sequence ID" value="MDA2814114.1"/>
    <property type="molecule type" value="Genomic_DNA"/>
</dbReference>
<proteinExistence type="predicted"/>
<reference evidence="6 7" key="1">
    <citation type="submission" date="2023-01" db="EMBL/GenBank/DDBJ databases">
        <title>Draft genome sequence of Nocardiopsis sp. RSe5-2 isolated from halophytes.</title>
        <authorList>
            <person name="Duangmal K."/>
            <person name="Chantavorakit T."/>
        </authorList>
    </citation>
    <scope>NUCLEOTIDE SEQUENCE [LARGE SCALE GENOMIC DNA]</scope>
    <source>
        <strain evidence="6 7">RSe5-2</strain>
    </source>
</reference>
<evidence type="ECO:0000256" key="1">
    <source>
        <dbReference type="ARBA" id="ARBA00022722"/>
    </source>
</evidence>
<comment type="caution">
    <text evidence="6">The sequence shown here is derived from an EMBL/GenBank/DDBJ whole genome shotgun (WGS) entry which is preliminary data.</text>
</comment>
<dbReference type="Pfam" id="PF01850">
    <property type="entry name" value="PIN"/>
    <property type="match status" value="1"/>
</dbReference>
<dbReference type="Proteomes" id="UP001527866">
    <property type="component" value="Unassembled WGS sequence"/>
</dbReference>
<dbReference type="SUPFAM" id="SSF88723">
    <property type="entry name" value="PIN domain-like"/>
    <property type="match status" value="1"/>
</dbReference>
<gene>
    <name evidence="6" type="ORF">O4J56_25935</name>
</gene>
<dbReference type="Gene3D" id="3.40.50.1010">
    <property type="entry name" value="5'-nuclease"/>
    <property type="match status" value="1"/>
</dbReference>
<keyword evidence="7" id="KW-1185">Reference proteome</keyword>
<evidence type="ECO:0000256" key="4">
    <source>
        <dbReference type="ARBA" id="ARBA00022842"/>
    </source>
</evidence>
<evidence type="ECO:0000259" key="5">
    <source>
        <dbReference type="Pfam" id="PF01850"/>
    </source>
</evidence>
<evidence type="ECO:0000313" key="7">
    <source>
        <dbReference type="Proteomes" id="UP001527866"/>
    </source>
</evidence>
<name>A0ABT4UCB6_9ACTN</name>
<keyword evidence="3" id="KW-0378">Hydrolase</keyword>
<evidence type="ECO:0000256" key="2">
    <source>
        <dbReference type="ARBA" id="ARBA00022723"/>
    </source>
</evidence>
<evidence type="ECO:0000256" key="3">
    <source>
        <dbReference type="ARBA" id="ARBA00022801"/>
    </source>
</evidence>
<protein>
    <submittedName>
        <fullName evidence="6">PIN domain-containing protein</fullName>
    </submittedName>
</protein>
<dbReference type="InterPro" id="IPR029060">
    <property type="entry name" value="PIN-like_dom_sf"/>
</dbReference>
<accession>A0ABT4UCB6</accession>
<keyword evidence="1" id="KW-0540">Nuclease</keyword>
<feature type="domain" description="PIN" evidence="5">
    <location>
        <begin position="8"/>
        <end position="118"/>
    </location>
</feature>
<keyword evidence="4" id="KW-0460">Magnesium</keyword>
<evidence type="ECO:0000313" key="6">
    <source>
        <dbReference type="EMBL" id="MDA2814114.1"/>
    </source>
</evidence>
<organism evidence="6 7">
    <name type="scientific">Nocardiopsis endophytica</name>
    <dbReference type="NCBI Taxonomy" id="3018445"/>
    <lineage>
        <taxon>Bacteria</taxon>
        <taxon>Bacillati</taxon>
        <taxon>Actinomycetota</taxon>
        <taxon>Actinomycetes</taxon>
        <taxon>Streptosporangiales</taxon>
        <taxon>Nocardiopsidaceae</taxon>
        <taxon>Nocardiopsis</taxon>
    </lineage>
</organism>